<keyword evidence="2 5" id="KW-0732">Signal</keyword>
<evidence type="ECO:0000259" key="8">
    <source>
        <dbReference type="Pfam" id="PF16656"/>
    </source>
</evidence>
<keyword evidence="3 5" id="KW-0378">Hydrolase</keyword>
<feature type="domain" description="Purple acid phosphatase C-terminal" evidence="7">
    <location>
        <begin position="355"/>
        <end position="421"/>
    </location>
</feature>
<dbReference type="Proteomes" id="UP000008810">
    <property type="component" value="Chromosome 5"/>
</dbReference>
<evidence type="ECO:0000313" key="9">
    <source>
        <dbReference type="EMBL" id="KQJ82494.1"/>
    </source>
</evidence>
<dbReference type="InterPro" id="IPR015914">
    <property type="entry name" value="PAPs_N"/>
</dbReference>
<dbReference type="InterPro" id="IPR025733">
    <property type="entry name" value="PAPs_C"/>
</dbReference>
<dbReference type="InterPro" id="IPR041792">
    <property type="entry name" value="MPP_PAP"/>
</dbReference>
<evidence type="ECO:0000259" key="7">
    <source>
        <dbReference type="Pfam" id="PF14008"/>
    </source>
</evidence>
<protein>
    <recommendedName>
        <fullName evidence="5">Purple acid phosphatase</fullName>
        <ecNumber evidence="5">3.1.3.2</ecNumber>
    </recommendedName>
</protein>
<evidence type="ECO:0000256" key="4">
    <source>
        <dbReference type="ARBA" id="ARBA00023180"/>
    </source>
</evidence>
<dbReference type="RefSeq" id="XP_003581194.1">
    <property type="nucleotide sequence ID" value="XM_003581146.4"/>
</dbReference>
<dbReference type="Pfam" id="PF16656">
    <property type="entry name" value="Pur_ac_phosph_N"/>
    <property type="match status" value="1"/>
</dbReference>
<dbReference type="KEGG" id="bdi:100821571"/>
<comment type="catalytic activity">
    <reaction evidence="5">
        <text>a phosphate monoester + H2O = an alcohol + phosphate</text>
        <dbReference type="Rhea" id="RHEA:15017"/>
        <dbReference type="ChEBI" id="CHEBI:15377"/>
        <dbReference type="ChEBI" id="CHEBI:30879"/>
        <dbReference type="ChEBI" id="CHEBI:43474"/>
        <dbReference type="ChEBI" id="CHEBI:67140"/>
        <dbReference type="EC" id="3.1.3.2"/>
    </reaction>
</comment>
<dbReference type="InterPro" id="IPR039331">
    <property type="entry name" value="PAPs-like"/>
</dbReference>
<dbReference type="OMA" id="DQYRWLA"/>
<name>I1IXG9_BRADI</name>
<evidence type="ECO:0000256" key="1">
    <source>
        <dbReference type="ARBA" id="ARBA00008723"/>
    </source>
</evidence>
<sequence>MRPKKMTARFTLVLVLGTLVACLSTAAEYVRPPPGRVILTAHNKPASHPQQVHVSLVGANHMRVSWITDAKHGQTVVEYGRASRNYTASATGDHTSYTYFLYTSGKIHHVTIGPLDPGTVYYYRCGMAGDEFSLKTPPAALPIELALAGDLGQTEWTASTLAHVSKTDYDVLLVPGDLSYADTQQPLWDTFGRFVEKHASRRPWMVTEGNHEVESAATALPGSPSPFVAYNTRWRMPYEESGSPSGLYYSFDAAGGAVHVVMLGSYAGFNSTSDQHAWLARDLAAVDRRATPWLVVLLHAPWYNTNAAHAGEGEAMRKAMERLLYDARVDVVFAGHVHAYERFTRVHNNEANPCGPVYITIGDGGNREGLAFDFQKNHKLARLSMMREASFGHGRLSVVNATSARWAWHRNDDADSTVRDELWLESLAANGACQRGNHAADSWSDEL</sequence>
<dbReference type="Pfam" id="PF14008">
    <property type="entry name" value="Metallophos_C"/>
    <property type="match status" value="1"/>
</dbReference>
<dbReference type="GO" id="GO:0046872">
    <property type="term" value="F:metal ion binding"/>
    <property type="evidence" value="ECO:0007669"/>
    <property type="project" value="InterPro"/>
</dbReference>
<dbReference type="PROSITE" id="PS51257">
    <property type="entry name" value="PROKAR_LIPOPROTEIN"/>
    <property type="match status" value="1"/>
</dbReference>
<comment type="similarity">
    <text evidence="1 5">Belongs to the metallophosphoesterase superfamily. Purple acid phosphatase family.</text>
</comment>
<proteinExistence type="inferred from homology"/>
<gene>
    <name evidence="10" type="primary">LOC100821571</name>
    <name evidence="9" type="ORF">BRADI_5g09247v3</name>
</gene>
<feature type="chain" id="PRO_5013982837" description="Purple acid phosphatase" evidence="5">
    <location>
        <begin position="28"/>
        <end position="447"/>
    </location>
</feature>
<evidence type="ECO:0000259" key="6">
    <source>
        <dbReference type="Pfam" id="PF00149"/>
    </source>
</evidence>
<evidence type="ECO:0000256" key="2">
    <source>
        <dbReference type="ARBA" id="ARBA00022729"/>
    </source>
</evidence>
<organism evidence="9">
    <name type="scientific">Brachypodium distachyon</name>
    <name type="common">Purple false brome</name>
    <name type="synonym">Trachynia distachya</name>
    <dbReference type="NCBI Taxonomy" id="15368"/>
    <lineage>
        <taxon>Eukaryota</taxon>
        <taxon>Viridiplantae</taxon>
        <taxon>Streptophyta</taxon>
        <taxon>Embryophyta</taxon>
        <taxon>Tracheophyta</taxon>
        <taxon>Spermatophyta</taxon>
        <taxon>Magnoliopsida</taxon>
        <taxon>Liliopsida</taxon>
        <taxon>Poales</taxon>
        <taxon>Poaceae</taxon>
        <taxon>BOP clade</taxon>
        <taxon>Pooideae</taxon>
        <taxon>Stipodae</taxon>
        <taxon>Brachypodieae</taxon>
        <taxon>Brachypodium</taxon>
    </lineage>
</organism>
<dbReference type="GeneID" id="100821571"/>
<dbReference type="AlphaFoldDB" id="I1IXG9"/>
<keyword evidence="11" id="KW-1185">Reference proteome</keyword>
<dbReference type="HOGENOM" id="CLU_013387_0_0_1"/>
<evidence type="ECO:0000256" key="3">
    <source>
        <dbReference type="ARBA" id="ARBA00022801"/>
    </source>
</evidence>
<dbReference type="InterPro" id="IPR029052">
    <property type="entry name" value="Metallo-depent_PP-like"/>
</dbReference>
<feature type="signal peptide" evidence="5">
    <location>
        <begin position="1"/>
        <end position="27"/>
    </location>
</feature>
<feature type="domain" description="Purple acid phosphatase N-terminal" evidence="8">
    <location>
        <begin position="49"/>
        <end position="134"/>
    </location>
</feature>
<dbReference type="PANTHER" id="PTHR22953:SF7">
    <property type="entry name" value="PURPLE ACID PHOSPHATASE 22"/>
    <property type="match status" value="1"/>
</dbReference>
<keyword evidence="4" id="KW-0325">Glycoprotein</keyword>
<dbReference type="Gene3D" id="2.60.40.380">
    <property type="entry name" value="Purple acid phosphatase-like, N-terminal"/>
    <property type="match status" value="1"/>
</dbReference>
<evidence type="ECO:0000313" key="10">
    <source>
        <dbReference type="EnsemblPlants" id="KQJ82494"/>
    </source>
</evidence>
<dbReference type="InterPro" id="IPR003961">
    <property type="entry name" value="FN3_dom"/>
</dbReference>
<dbReference type="Gramene" id="KQJ82494">
    <property type="protein sequence ID" value="KQJ82494"/>
    <property type="gene ID" value="BRADI_5g09247v3"/>
</dbReference>
<dbReference type="EC" id="3.1.3.2" evidence="5"/>
<evidence type="ECO:0000256" key="5">
    <source>
        <dbReference type="RuleBase" id="RU361203"/>
    </source>
</evidence>
<reference evidence="9" key="2">
    <citation type="submission" date="2017-06" db="EMBL/GenBank/DDBJ databases">
        <title>WGS assembly of Brachypodium distachyon.</title>
        <authorList>
            <consortium name="The International Brachypodium Initiative"/>
            <person name="Lucas S."/>
            <person name="Harmon-Smith M."/>
            <person name="Lail K."/>
            <person name="Tice H."/>
            <person name="Grimwood J."/>
            <person name="Bruce D."/>
            <person name="Barry K."/>
            <person name="Shu S."/>
            <person name="Lindquist E."/>
            <person name="Wang M."/>
            <person name="Pitluck S."/>
            <person name="Vogel J.P."/>
            <person name="Garvin D.F."/>
            <person name="Mockler T.C."/>
            <person name="Schmutz J."/>
            <person name="Rokhsar D."/>
            <person name="Bevan M.W."/>
        </authorList>
    </citation>
    <scope>NUCLEOTIDE SEQUENCE</scope>
    <source>
        <strain evidence="9">Bd21</strain>
    </source>
</reference>
<reference evidence="9 10" key="1">
    <citation type="journal article" date="2010" name="Nature">
        <title>Genome sequencing and analysis of the model grass Brachypodium distachyon.</title>
        <authorList>
            <consortium name="International Brachypodium Initiative"/>
        </authorList>
    </citation>
    <scope>NUCLEOTIDE SEQUENCE [LARGE SCALE GENOMIC DNA]</scope>
    <source>
        <strain evidence="9">Bd21</strain>
        <strain evidence="10">cv. Bd21</strain>
    </source>
</reference>
<evidence type="ECO:0000313" key="11">
    <source>
        <dbReference type="Proteomes" id="UP000008810"/>
    </source>
</evidence>
<dbReference type="GO" id="GO:0003993">
    <property type="term" value="F:acid phosphatase activity"/>
    <property type="evidence" value="ECO:0000318"/>
    <property type="project" value="GO_Central"/>
</dbReference>
<dbReference type="InterPro" id="IPR008963">
    <property type="entry name" value="Purple_acid_Pase-like_N"/>
</dbReference>
<dbReference type="Gene3D" id="3.60.21.10">
    <property type="match status" value="1"/>
</dbReference>
<dbReference type="EMBL" id="CM000884">
    <property type="protein sequence ID" value="KQJ82494.1"/>
    <property type="molecule type" value="Genomic_DNA"/>
</dbReference>
<dbReference type="SUPFAM" id="SSF49363">
    <property type="entry name" value="Purple acid phosphatase, N-terminal domain"/>
    <property type="match status" value="1"/>
</dbReference>
<dbReference type="CDD" id="cd00839">
    <property type="entry name" value="MPP_PAPs"/>
    <property type="match status" value="1"/>
</dbReference>
<dbReference type="InterPro" id="IPR004843">
    <property type="entry name" value="Calcineurin-like_PHP"/>
</dbReference>
<accession>I1IXG9</accession>
<dbReference type="eggNOG" id="KOG1378">
    <property type="taxonomic scope" value="Eukaryota"/>
</dbReference>
<dbReference type="CDD" id="cd00063">
    <property type="entry name" value="FN3"/>
    <property type="match status" value="1"/>
</dbReference>
<reference evidence="10" key="3">
    <citation type="submission" date="2018-08" db="UniProtKB">
        <authorList>
            <consortium name="EnsemblPlants"/>
        </authorList>
    </citation>
    <scope>IDENTIFICATION</scope>
    <source>
        <strain evidence="10">cv. Bd21</strain>
    </source>
</reference>
<dbReference type="OrthoDB" id="45007at2759"/>
<dbReference type="PANTHER" id="PTHR22953">
    <property type="entry name" value="ACID PHOSPHATASE RELATED"/>
    <property type="match status" value="1"/>
</dbReference>
<dbReference type="SUPFAM" id="SSF56300">
    <property type="entry name" value="Metallo-dependent phosphatases"/>
    <property type="match status" value="1"/>
</dbReference>
<dbReference type="ExpressionAtlas" id="I1IXG9">
    <property type="expression patterns" value="baseline"/>
</dbReference>
<dbReference type="Pfam" id="PF00149">
    <property type="entry name" value="Metallophos"/>
    <property type="match status" value="1"/>
</dbReference>
<dbReference type="EnsemblPlants" id="KQJ82494">
    <property type="protein sequence ID" value="KQJ82494"/>
    <property type="gene ID" value="BRADI_5g09247v3"/>
</dbReference>
<feature type="domain" description="Calcineurin-like phosphoesterase" evidence="6">
    <location>
        <begin position="148"/>
        <end position="340"/>
    </location>
</feature>